<gene>
    <name evidence="1" type="primary">gldB</name>
    <name evidence="1" type="ORF">RXV94_06160</name>
</gene>
<sequence>MKKLLFLATFLIVLISCKKENQIEKEIAKVDINISVERFDKLFSEAMPSDLPDLKQAYPFMFSERYSDSTWIARMNDTLQKELHEEVKKAFLDIESLEDEIQKFYQHLKYYFPETRSPRIITSTSDIDYRNKIIVTDTIVLIALDTYLGNDHRFYEGIQKYLTHNFTREQIVVDLSEAYGEKYVFQTQRKTLLDEMIYTGKLLYFKDIMIPFKSDAEKIGYTQEQLDWAEANESYIWRYFVERELLYSTDSKLPSRFINPAPFSKFYLVEIDNESPGKIGQYMGWQIVKAYMNNHDASLKEMLNSSPEDIFNNSKFKPNK</sequence>
<dbReference type="RefSeq" id="WP_316661657.1">
    <property type="nucleotide sequence ID" value="NZ_JAWHTF010000002.1"/>
</dbReference>
<evidence type="ECO:0000313" key="1">
    <source>
        <dbReference type="EMBL" id="MDU8885736.1"/>
    </source>
</evidence>
<evidence type="ECO:0000313" key="2">
    <source>
        <dbReference type="Proteomes" id="UP001268651"/>
    </source>
</evidence>
<dbReference type="Pfam" id="PF25594">
    <property type="entry name" value="GldB_lipo"/>
    <property type="match status" value="1"/>
</dbReference>
<keyword evidence="1" id="KW-0449">Lipoprotein</keyword>
<proteinExistence type="predicted"/>
<dbReference type="InterPro" id="IPR019853">
    <property type="entry name" value="GldB-like"/>
</dbReference>
<protein>
    <submittedName>
        <fullName evidence="1">Gliding motility lipoprotein GldB</fullName>
    </submittedName>
</protein>
<dbReference type="PROSITE" id="PS51257">
    <property type="entry name" value="PROKAR_LIPOPROTEIN"/>
    <property type="match status" value="1"/>
</dbReference>
<name>A0ABU3U5Q0_9FLAO</name>
<reference evidence="1 2" key="1">
    <citation type="submission" date="2023-10" db="EMBL/GenBank/DDBJ databases">
        <title>Marimonas sp. nov. isolated from tidal mud flat.</title>
        <authorList>
            <person name="Jaincy N.J."/>
            <person name="Srinivasan S."/>
            <person name="Lee S.-S."/>
        </authorList>
    </citation>
    <scope>NUCLEOTIDE SEQUENCE [LARGE SCALE GENOMIC DNA]</scope>
    <source>
        <strain evidence="1 2">MJ-SS3</strain>
    </source>
</reference>
<keyword evidence="2" id="KW-1185">Reference proteome</keyword>
<organism evidence="1 2">
    <name type="scientific">Gilvirhabdus luticola</name>
    <dbReference type="NCBI Taxonomy" id="3079858"/>
    <lineage>
        <taxon>Bacteria</taxon>
        <taxon>Pseudomonadati</taxon>
        <taxon>Bacteroidota</taxon>
        <taxon>Flavobacteriia</taxon>
        <taxon>Flavobacteriales</taxon>
        <taxon>Flavobacteriaceae</taxon>
        <taxon>Gilvirhabdus</taxon>
    </lineage>
</organism>
<comment type="caution">
    <text evidence="1">The sequence shown here is derived from an EMBL/GenBank/DDBJ whole genome shotgun (WGS) entry which is preliminary data.</text>
</comment>
<accession>A0ABU3U5Q0</accession>
<dbReference type="NCBIfam" id="TIGR03514">
    <property type="entry name" value="GldB_lipo"/>
    <property type="match status" value="1"/>
</dbReference>
<dbReference type="EMBL" id="JAWHTF010000002">
    <property type="protein sequence ID" value="MDU8885736.1"/>
    <property type="molecule type" value="Genomic_DNA"/>
</dbReference>
<dbReference type="Proteomes" id="UP001268651">
    <property type="component" value="Unassembled WGS sequence"/>
</dbReference>